<evidence type="ECO:0000313" key="12">
    <source>
        <dbReference type="Proteomes" id="UP000886857"/>
    </source>
</evidence>
<protein>
    <recommendedName>
        <fullName evidence="9">Histidinol-phosphate aminotransferase</fullName>
        <ecNumber evidence="9">2.6.1.9</ecNumber>
    </recommendedName>
    <alternativeName>
        <fullName evidence="9">Imidazole acetol-phosphate transaminase</fullName>
    </alternativeName>
</protein>
<dbReference type="PANTHER" id="PTHR42885:SF2">
    <property type="entry name" value="HISTIDINOL-PHOSPHATE AMINOTRANSFERASE"/>
    <property type="match status" value="1"/>
</dbReference>
<accession>A0A9D1N9E7</accession>
<evidence type="ECO:0000259" key="10">
    <source>
        <dbReference type="Pfam" id="PF00155"/>
    </source>
</evidence>
<dbReference type="InterPro" id="IPR015422">
    <property type="entry name" value="PyrdxlP-dep_Trfase_small"/>
</dbReference>
<dbReference type="Proteomes" id="UP000886857">
    <property type="component" value="Unassembled WGS sequence"/>
</dbReference>
<keyword evidence="7 9" id="KW-0663">Pyridoxal phosphate</keyword>
<reference evidence="11" key="1">
    <citation type="submission" date="2020-10" db="EMBL/GenBank/DDBJ databases">
        <authorList>
            <person name="Gilroy R."/>
        </authorList>
    </citation>
    <scope>NUCLEOTIDE SEQUENCE</scope>
    <source>
        <strain evidence="11">10406</strain>
    </source>
</reference>
<evidence type="ECO:0000256" key="3">
    <source>
        <dbReference type="ARBA" id="ARBA00011738"/>
    </source>
</evidence>
<comment type="similarity">
    <text evidence="2 9">Belongs to the class-II pyridoxal-phosphate-dependent aminotransferase family. Histidinol-phosphate aminotransferase subfamily.</text>
</comment>
<proteinExistence type="inferred from homology"/>
<dbReference type="EMBL" id="DVOE01000010">
    <property type="protein sequence ID" value="HIU98380.1"/>
    <property type="molecule type" value="Genomic_DNA"/>
</dbReference>
<comment type="subunit">
    <text evidence="3 9">Homodimer.</text>
</comment>
<gene>
    <name evidence="9" type="primary">hisC</name>
    <name evidence="11" type="ORF">IAC73_00875</name>
</gene>
<evidence type="ECO:0000256" key="4">
    <source>
        <dbReference type="ARBA" id="ARBA00022576"/>
    </source>
</evidence>
<sequence>MSRFLASRYSGLEAYTPGEQPRDRRYVKLNTNESPFPPSPAVIAAADAEKGALNLYPDPTCLRLKEAAAKTYGELSRALGGGEITPDMVTVGNGSDELLAFAVLAFFTERGAAFPAVGYGFYPVFCSLFGAAYDELPMKGEFEVDLPALADSPRNILLANPNAQTGVYLPLSDIRKLLSANKDRLVLIDEAYCDFGGESAVSLLGEFDNLLVVTTLSKSRQLAGGRIGLAFSGREIVLDLEKIRYSFNPYALDRAAIAAGAAALLDGEYFDMTRTAVIGQRERMKEELLALGFTVSPSSANFVLARHPALSGEKIYEGLKARGVLVRYLGGRLSGYVRITVGSREDTDALLAAARDVCKEAKI</sequence>
<evidence type="ECO:0000256" key="9">
    <source>
        <dbReference type="HAMAP-Rule" id="MF_01023"/>
    </source>
</evidence>
<dbReference type="PANTHER" id="PTHR42885">
    <property type="entry name" value="HISTIDINOL-PHOSPHATE AMINOTRANSFERASE-RELATED"/>
    <property type="match status" value="1"/>
</dbReference>
<evidence type="ECO:0000256" key="7">
    <source>
        <dbReference type="ARBA" id="ARBA00022898"/>
    </source>
</evidence>
<dbReference type="InterPro" id="IPR015421">
    <property type="entry name" value="PyrdxlP-dep_Trfase_major"/>
</dbReference>
<dbReference type="GO" id="GO:0000105">
    <property type="term" value="P:L-histidine biosynthetic process"/>
    <property type="evidence" value="ECO:0007669"/>
    <property type="project" value="UniProtKB-UniRule"/>
</dbReference>
<dbReference type="InterPro" id="IPR015424">
    <property type="entry name" value="PyrdxlP-dep_Trfase"/>
</dbReference>
<evidence type="ECO:0000313" key="11">
    <source>
        <dbReference type="EMBL" id="HIU98380.1"/>
    </source>
</evidence>
<dbReference type="SUPFAM" id="SSF53383">
    <property type="entry name" value="PLP-dependent transferases"/>
    <property type="match status" value="1"/>
</dbReference>
<comment type="catalytic activity">
    <reaction evidence="9">
        <text>L-histidinol phosphate + 2-oxoglutarate = 3-(imidazol-4-yl)-2-oxopropyl phosphate + L-glutamate</text>
        <dbReference type="Rhea" id="RHEA:23744"/>
        <dbReference type="ChEBI" id="CHEBI:16810"/>
        <dbReference type="ChEBI" id="CHEBI:29985"/>
        <dbReference type="ChEBI" id="CHEBI:57766"/>
        <dbReference type="ChEBI" id="CHEBI:57980"/>
        <dbReference type="EC" id="2.6.1.9"/>
    </reaction>
</comment>
<comment type="cofactor">
    <cofactor evidence="1 9">
        <name>pyridoxal 5'-phosphate</name>
        <dbReference type="ChEBI" id="CHEBI:597326"/>
    </cofactor>
</comment>
<keyword evidence="5 9" id="KW-0028">Amino-acid biosynthesis</keyword>
<evidence type="ECO:0000256" key="8">
    <source>
        <dbReference type="ARBA" id="ARBA00023102"/>
    </source>
</evidence>
<evidence type="ECO:0000256" key="6">
    <source>
        <dbReference type="ARBA" id="ARBA00022679"/>
    </source>
</evidence>
<dbReference type="Gene3D" id="3.90.1150.10">
    <property type="entry name" value="Aspartate Aminotransferase, domain 1"/>
    <property type="match status" value="1"/>
</dbReference>
<dbReference type="EC" id="2.6.1.9" evidence="9"/>
<evidence type="ECO:0000256" key="1">
    <source>
        <dbReference type="ARBA" id="ARBA00001933"/>
    </source>
</evidence>
<comment type="caution">
    <text evidence="11">The sequence shown here is derived from an EMBL/GenBank/DDBJ whole genome shotgun (WGS) entry which is preliminary data.</text>
</comment>
<dbReference type="CDD" id="cd00609">
    <property type="entry name" value="AAT_like"/>
    <property type="match status" value="1"/>
</dbReference>
<organism evidence="11 12">
    <name type="scientific">Candidatus Limadaptatus stercoripullorum</name>
    <dbReference type="NCBI Taxonomy" id="2840846"/>
    <lineage>
        <taxon>Bacteria</taxon>
        <taxon>Bacillati</taxon>
        <taxon>Bacillota</taxon>
        <taxon>Clostridia</taxon>
        <taxon>Eubacteriales</taxon>
        <taxon>Candidatus Limadaptatus</taxon>
    </lineage>
</organism>
<keyword evidence="4 9" id="KW-0032">Aminotransferase</keyword>
<dbReference type="Pfam" id="PF00155">
    <property type="entry name" value="Aminotran_1_2"/>
    <property type="match status" value="1"/>
</dbReference>
<keyword evidence="8 9" id="KW-0368">Histidine biosynthesis</keyword>
<evidence type="ECO:0000256" key="2">
    <source>
        <dbReference type="ARBA" id="ARBA00007970"/>
    </source>
</evidence>
<dbReference type="Gene3D" id="3.40.640.10">
    <property type="entry name" value="Type I PLP-dependent aspartate aminotransferase-like (Major domain)"/>
    <property type="match status" value="1"/>
</dbReference>
<dbReference type="GO" id="GO:0004400">
    <property type="term" value="F:histidinol-phosphate transaminase activity"/>
    <property type="evidence" value="ECO:0007669"/>
    <property type="project" value="UniProtKB-UniRule"/>
</dbReference>
<reference evidence="11" key="2">
    <citation type="journal article" date="2021" name="PeerJ">
        <title>Extensive microbial diversity within the chicken gut microbiome revealed by metagenomics and culture.</title>
        <authorList>
            <person name="Gilroy R."/>
            <person name="Ravi A."/>
            <person name="Getino M."/>
            <person name="Pursley I."/>
            <person name="Horton D.L."/>
            <person name="Alikhan N.F."/>
            <person name="Baker D."/>
            <person name="Gharbi K."/>
            <person name="Hall N."/>
            <person name="Watson M."/>
            <person name="Adriaenssens E.M."/>
            <person name="Foster-Nyarko E."/>
            <person name="Jarju S."/>
            <person name="Secka A."/>
            <person name="Antonio M."/>
            <person name="Oren A."/>
            <person name="Chaudhuri R.R."/>
            <person name="La Ragione R."/>
            <person name="Hildebrand F."/>
            <person name="Pallen M.J."/>
        </authorList>
    </citation>
    <scope>NUCLEOTIDE SEQUENCE</scope>
    <source>
        <strain evidence="11">10406</strain>
    </source>
</reference>
<dbReference type="AlphaFoldDB" id="A0A9D1N9E7"/>
<dbReference type="HAMAP" id="MF_01023">
    <property type="entry name" value="HisC_aminotrans_2"/>
    <property type="match status" value="1"/>
</dbReference>
<evidence type="ECO:0000256" key="5">
    <source>
        <dbReference type="ARBA" id="ARBA00022605"/>
    </source>
</evidence>
<dbReference type="GO" id="GO:0030170">
    <property type="term" value="F:pyridoxal phosphate binding"/>
    <property type="evidence" value="ECO:0007669"/>
    <property type="project" value="InterPro"/>
</dbReference>
<dbReference type="InterPro" id="IPR005861">
    <property type="entry name" value="HisP_aminotrans"/>
</dbReference>
<comment type="pathway">
    <text evidence="9">Amino-acid biosynthesis; L-histidine biosynthesis; L-histidine from 5-phospho-alpha-D-ribose 1-diphosphate: step 7/9.</text>
</comment>
<keyword evidence="6 9" id="KW-0808">Transferase</keyword>
<dbReference type="InterPro" id="IPR004839">
    <property type="entry name" value="Aminotransferase_I/II_large"/>
</dbReference>
<feature type="modified residue" description="N6-(pyridoxal phosphate)lysine" evidence="9">
    <location>
        <position position="218"/>
    </location>
</feature>
<name>A0A9D1N9E7_9FIRM</name>
<feature type="domain" description="Aminotransferase class I/classII large" evidence="10">
    <location>
        <begin position="26"/>
        <end position="352"/>
    </location>
</feature>